<evidence type="ECO:0000256" key="9">
    <source>
        <dbReference type="ARBA" id="ARBA00048481"/>
    </source>
</evidence>
<dbReference type="Gene3D" id="3.40.50.150">
    <property type="entry name" value="Vaccinia Virus protein VP39"/>
    <property type="match status" value="1"/>
</dbReference>
<evidence type="ECO:0000256" key="10">
    <source>
        <dbReference type="SAM" id="Coils"/>
    </source>
</evidence>
<feature type="compositionally biased region" description="Low complexity" evidence="11">
    <location>
        <begin position="746"/>
        <end position="757"/>
    </location>
</feature>
<feature type="compositionally biased region" description="Basic and acidic residues" evidence="11">
    <location>
        <begin position="86"/>
        <end position="100"/>
    </location>
</feature>
<evidence type="ECO:0000256" key="2">
    <source>
        <dbReference type="ARBA" id="ARBA00012796"/>
    </source>
</evidence>
<sequence length="1769" mass="195595">MADPFVQKMMARSQARRAGLEKHAGNVDKENAGVTDATRSRLKHLNDLYVESPKGVADPLRPSNVEPQSVNADTPLKKSHGSPSKVTDRSVNQEDMKLPREPVTTSDIPTSPRKPRLGALARRCQEMKSWEDDYSYHSSSHGSQVDVEGEVASLPSVHDLSTNLSSNNPDSSAAAESSASSPYHTCTPTSAVSSTTFNTPTYYFGEGLTGRLVNQSSGGGSNDSFSRNSQNPSHSIPSPSCSPARQCNSPSKLEISRSKTTGHQDETVASPTKKLAWDRGMLNSLEAQGFTPSNSRKKFSYDYKEREHRASRSFSPEKQATSTTEKCFLPGSPSKVRNISLAEFVRSSSPSKSTAMQDDTTASACKLPTHPSNTSTPPPSPSLPPVVVSCVAKSPRSSPSRLLNSPHASPTRLLNRVPSPEAKSCLTKSSRSSPARQLDRVYSPEAKPVKEHKRDLSPSKVGEMRSRWEQHIRDASPERTDRSRSPRKNRTTPESPRKLTSLPSREQIRQNSSKDVRSFASASTSASKLTSQRSPIRYQDQSEFSRGQPERRSWRQVSPHKPGPAAEIVKGTAPVPEATPLVEKPFISSVRERAAAFDNAGGCKPERDPAEMTVQERLAIFSKKQTSALVPKAPFGQSVPVKALQNNDLSGMAGKPALAYSQPVPKPVKRVAPDPSQPFANVHHEERGSRSPSPERRELQTFVSQKNMFENIKDNWRANELNSKIQGERQKEMELLMNRFKKPNHAAAPEKPAFAQANKFSERSRYPEESESDYRESDDSISESTASEDTLPAMQESLTGPPKPPRLFLDSSAPVLPQSSIHVSPHGRLNSTEIGEVRPSPKKEFVPKVKPGCLFPSLSDIESHSEAPDSQDEDDIKDSSFAESVLTCASFESLGKKIQKSAYSGSNKTLSMIAEATNSHVDVKYMSDSTMDALGAIDDAIDEALTNDPTPPKRHRTQDDTPQSIYKTPKINNMSPSSHEEEQDVSLAHSISMYRKQKPDVSYTPVRQIIRRPDLRSPTPEPDSPSVTVNAKIKVLQDEVAEQQRVIAQASNAVTVVLQHPEHQGTPQHVEAEKLLLLATQRRQTALNEIQRLKSEGALGQQNLNGDDETCMGSISISNISVPLKNEFLQKGMKGEDIYHLMMLVKHREQVISSQLVKTPECVIEGAVTFPNLMALHHLTSDFNITLEVYALCTQHSRHHNIKKEPSRMKLTPLKRLHKNDSRMASPSVQSPGGPYAVRTSNFQLVGFTHLNISTFTRNAWTLEKVPFSSPLDGHLLMRVSCSFEGGITERGFLTMFEDVGGFGAWNRRWCVLSGMHLSYWRYPDDENKKEPTGQLDLRSCTTRRVELVSRDVCARQHTFQLTFVRPAHSKDVTNLVQEVRGSTVIVRVLLSSDSKEERILWSNKLNKSLANIRAWDPDALGPEDYQDTKGRQWVSMSFSSFKEVIEEGDTIILYINFSQIYALVVKPKTTSKSGQKVDNVFQTKYGCLRLMDLVGVRYGSRVNMSKGWGYVLYPTPELWTVTLPHRTQILYTPDISMVVIQLEVGPGSVVCEAGTGSGSLSHALLRAIGPTGKLYTCDFHKERVKIATEEFECHGLGSRVSVSERDVCVEGFGVEGVADAVFLDLPKPWEALPHAVSAMKPSGGRVCFFSPCIEQVCRACETMAALGLLEITTLECLAREFQVKTISLPVLSNNGKAVESQKTNVQEEELEVPKKKIKIDGELAEEACTVDNSKVEEQSKEKMVKPAITARNSDQQESETLKTGHLEC</sequence>
<dbReference type="InterPro" id="IPR049470">
    <property type="entry name" value="TRM61_C"/>
</dbReference>
<comment type="catalytic activity">
    <reaction evidence="9">
        <text>an adenosine in mRNA + S-adenosyl-L-methionine = an N(1)-methyladenosine in mRNA + S-adenosyl-L-homocysteine + H(+)</text>
        <dbReference type="Rhea" id="RHEA:55392"/>
        <dbReference type="Rhea" id="RHEA-COMP:12414"/>
        <dbReference type="Rhea" id="RHEA-COMP:12415"/>
        <dbReference type="ChEBI" id="CHEBI:15378"/>
        <dbReference type="ChEBI" id="CHEBI:57856"/>
        <dbReference type="ChEBI" id="CHEBI:59789"/>
        <dbReference type="ChEBI" id="CHEBI:74411"/>
        <dbReference type="ChEBI" id="CHEBI:74491"/>
    </reaction>
</comment>
<feature type="compositionally biased region" description="Basic and acidic residues" evidence="11">
    <location>
        <begin position="682"/>
        <end position="699"/>
    </location>
</feature>
<evidence type="ECO:0000256" key="6">
    <source>
        <dbReference type="ARBA" id="ARBA00022694"/>
    </source>
</evidence>
<feature type="compositionally biased region" description="Basic and acidic residues" evidence="11">
    <location>
        <begin position="123"/>
        <end position="135"/>
    </location>
</feature>
<feature type="compositionally biased region" description="Basic and acidic residues" evidence="11">
    <location>
        <begin position="299"/>
        <end position="310"/>
    </location>
</feature>
<dbReference type="SUPFAM" id="SSF53335">
    <property type="entry name" value="S-adenosyl-L-methionine-dependent methyltransferases"/>
    <property type="match status" value="1"/>
</dbReference>
<dbReference type="EC" id="2.1.1.220" evidence="2"/>
<feature type="compositionally biased region" description="Polar residues" evidence="11">
    <location>
        <begin position="528"/>
        <end position="545"/>
    </location>
</feature>
<feature type="region of interest" description="Disordered" evidence="11">
    <location>
        <begin position="1733"/>
        <end position="1769"/>
    </location>
</feature>
<accession>A0AAE1EM42</accession>
<dbReference type="GO" id="GO:0030488">
    <property type="term" value="P:tRNA methylation"/>
    <property type="evidence" value="ECO:0007669"/>
    <property type="project" value="InterPro"/>
</dbReference>
<gene>
    <name evidence="13" type="ORF">Pcinc_039252</name>
</gene>
<feature type="compositionally biased region" description="Polar residues" evidence="11">
    <location>
        <begin position="346"/>
        <end position="363"/>
    </location>
</feature>
<feature type="region of interest" description="Disordered" evidence="11">
    <location>
        <begin position="1"/>
        <end position="197"/>
    </location>
</feature>
<keyword evidence="7 10" id="KW-0175">Coiled coil</keyword>
<dbReference type="GO" id="GO:0005826">
    <property type="term" value="C:actomyosin contractile ring"/>
    <property type="evidence" value="ECO:0007669"/>
    <property type="project" value="TreeGrafter"/>
</dbReference>
<dbReference type="PROSITE" id="PS50003">
    <property type="entry name" value="PH_DOMAIN"/>
    <property type="match status" value="1"/>
</dbReference>
<dbReference type="InterPro" id="IPR051364">
    <property type="entry name" value="Cytokinesis/Rho-signaling"/>
</dbReference>
<reference evidence="13" key="1">
    <citation type="submission" date="2023-10" db="EMBL/GenBank/DDBJ databases">
        <title>Genome assemblies of two species of porcelain crab, Petrolisthes cinctipes and Petrolisthes manimaculis (Anomura: Porcellanidae).</title>
        <authorList>
            <person name="Angst P."/>
        </authorList>
    </citation>
    <scope>NUCLEOTIDE SEQUENCE</scope>
    <source>
        <strain evidence="13">PB745_01</strain>
        <tissue evidence="13">Gill</tissue>
    </source>
</reference>
<feature type="compositionally biased region" description="Basic and acidic residues" evidence="11">
    <location>
        <begin position="1734"/>
        <end position="1745"/>
    </location>
</feature>
<dbReference type="GO" id="GO:0031515">
    <property type="term" value="C:tRNA (m1A) methyltransferase complex"/>
    <property type="evidence" value="ECO:0007669"/>
    <property type="project" value="InterPro"/>
</dbReference>
<feature type="compositionally biased region" description="Polar residues" evidence="11">
    <location>
        <begin position="312"/>
        <end position="325"/>
    </location>
</feature>
<evidence type="ECO:0000256" key="7">
    <source>
        <dbReference type="ARBA" id="ARBA00023054"/>
    </source>
</evidence>
<feature type="domain" description="PH" evidence="12">
    <location>
        <begin position="1287"/>
        <end position="1411"/>
    </location>
</feature>
<feature type="compositionally biased region" description="Polar residues" evidence="11">
    <location>
        <begin position="426"/>
        <end position="435"/>
    </location>
</feature>
<evidence type="ECO:0000256" key="3">
    <source>
        <dbReference type="ARBA" id="ARBA00022603"/>
    </source>
</evidence>
<feature type="region of interest" description="Disordered" evidence="11">
    <location>
        <begin position="346"/>
        <end position="576"/>
    </location>
</feature>
<dbReference type="FunFam" id="2.30.29.30:FF:000111">
    <property type="entry name" value="anillin isoform X1"/>
    <property type="match status" value="1"/>
</dbReference>
<comment type="subcellular location">
    <subcellularLocation>
        <location evidence="1">Nucleus</location>
    </subcellularLocation>
</comment>
<feature type="compositionally biased region" description="Basic and acidic residues" evidence="11">
    <location>
        <begin position="506"/>
        <end position="517"/>
    </location>
</feature>
<feature type="compositionally biased region" description="Low complexity" evidence="11">
    <location>
        <begin position="232"/>
        <end position="243"/>
    </location>
</feature>
<organism evidence="13 14">
    <name type="scientific">Petrolisthes cinctipes</name>
    <name type="common">Flat porcelain crab</name>
    <dbReference type="NCBI Taxonomy" id="88211"/>
    <lineage>
        <taxon>Eukaryota</taxon>
        <taxon>Metazoa</taxon>
        <taxon>Ecdysozoa</taxon>
        <taxon>Arthropoda</taxon>
        <taxon>Crustacea</taxon>
        <taxon>Multicrustacea</taxon>
        <taxon>Malacostraca</taxon>
        <taxon>Eumalacostraca</taxon>
        <taxon>Eucarida</taxon>
        <taxon>Decapoda</taxon>
        <taxon>Pleocyemata</taxon>
        <taxon>Anomura</taxon>
        <taxon>Galatheoidea</taxon>
        <taxon>Porcellanidae</taxon>
        <taxon>Petrolisthes</taxon>
    </lineage>
</organism>
<evidence type="ECO:0000259" key="12">
    <source>
        <dbReference type="PROSITE" id="PS50003"/>
    </source>
</evidence>
<dbReference type="InterPro" id="IPR011993">
    <property type="entry name" value="PH-like_dom_sf"/>
</dbReference>
<feature type="region of interest" description="Disordered" evidence="11">
    <location>
        <begin position="943"/>
        <end position="983"/>
    </location>
</feature>
<dbReference type="GO" id="GO:0000281">
    <property type="term" value="P:mitotic cytokinesis"/>
    <property type="evidence" value="ECO:0007669"/>
    <property type="project" value="TreeGrafter"/>
</dbReference>
<feature type="compositionally biased region" description="Low complexity" evidence="11">
    <location>
        <begin position="165"/>
        <end position="182"/>
    </location>
</feature>
<dbReference type="InterPro" id="IPR012966">
    <property type="entry name" value="AHD"/>
</dbReference>
<keyword evidence="3" id="KW-0489">Methyltransferase</keyword>
<dbReference type="Pfam" id="PF08704">
    <property type="entry name" value="GCD14"/>
    <property type="match status" value="1"/>
</dbReference>
<feature type="compositionally biased region" description="Low complexity" evidence="11">
    <location>
        <begin position="385"/>
        <end position="406"/>
    </location>
</feature>
<feature type="compositionally biased region" description="Basic and acidic residues" evidence="11">
    <location>
        <begin position="760"/>
        <end position="778"/>
    </location>
</feature>
<evidence type="ECO:0000313" key="14">
    <source>
        <dbReference type="Proteomes" id="UP001286313"/>
    </source>
</evidence>
<dbReference type="Pfam" id="PF00169">
    <property type="entry name" value="PH"/>
    <property type="match status" value="1"/>
</dbReference>
<feature type="region of interest" description="Disordered" evidence="11">
    <location>
        <begin position="214"/>
        <end position="274"/>
    </location>
</feature>
<feature type="region of interest" description="Disordered" evidence="11">
    <location>
        <begin position="654"/>
        <end position="704"/>
    </location>
</feature>
<feature type="compositionally biased region" description="Basic and acidic residues" evidence="11">
    <location>
        <begin position="254"/>
        <end position="266"/>
    </location>
</feature>
<dbReference type="InterPro" id="IPR014816">
    <property type="entry name" value="tRNA_MeTrfase_Gcd14"/>
</dbReference>
<dbReference type="GO" id="GO:0160107">
    <property type="term" value="F:tRNA (adenine(58)-N1)-methyltransferase activity"/>
    <property type="evidence" value="ECO:0007669"/>
    <property type="project" value="UniProtKB-EC"/>
</dbReference>
<dbReference type="Gene3D" id="3.10.330.20">
    <property type="match status" value="1"/>
</dbReference>
<dbReference type="Proteomes" id="UP001286313">
    <property type="component" value="Unassembled WGS sequence"/>
</dbReference>
<dbReference type="InterPro" id="IPR001849">
    <property type="entry name" value="PH_domain"/>
</dbReference>
<evidence type="ECO:0000256" key="4">
    <source>
        <dbReference type="ARBA" id="ARBA00022679"/>
    </source>
</evidence>
<proteinExistence type="predicted"/>
<keyword evidence="6" id="KW-0819">tRNA processing</keyword>
<dbReference type="PANTHER" id="PTHR21538:SF23">
    <property type="entry name" value="ANILLIN"/>
    <property type="match status" value="1"/>
</dbReference>
<comment type="caution">
    <text evidence="13">The sequence shown here is derived from an EMBL/GenBank/DDBJ whole genome shotgun (WGS) entry which is preliminary data.</text>
</comment>
<keyword evidence="8" id="KW-0539">Nucleus</keyword>
<dbReference type="SMART" id="SM00233">
    <property type="entry name" value="PH"/>
    <property type="match status" value="1"/>
</dbReference>
<dbReference type="PANTHER" id="PTHR21538">
    <property type="entry name" value="ANILLIN/RHOTEKIN RTKN"/>
    <property type="match status" value="1"/>
</dbReference>
<dbReference type="GO" id="GO:0000915">
    <property type="term" value="P:actomyosin contractile ring assembly"/>
    <property type="evidence" value="ECO:0007669"/>
    <property type="project" value="TreeGrafter"/>
</dbReference>
<keyword evidence="4" id="KW-0808">Transferase</keyword>
<feature type="compositionally biased region" description="Basic and acidic residues" evidence="11">
    <location>
        <begin position="18"/>
        <end position="31"/>
    </location>
</feature>
<evidence type="ECO:0000256" key="11">
    <source>
        <dbReference type="SAM" id="MobiDB-lite"/>
    </source>
</evidence>
<feature type="compositionally biased region" description="Polar residues" evidence="11">
    <location>
        <begin position="960"/>
        <end position="977"/>
    </location>
</feature>
<evidence type="ECO:0000256" key="1">
    <source>
        <dbReference type="ARBA" id="ARBA00004123"/>
    </source>
</evidence>
<evidence type="ECO:0000256" key="5">
    <source>
        <dbReference type="ARBA" id="ARBA00022691"/>
    </source>
</evidence>
<feature type="coiled-coil region" evidence="10">
    <location>
        <begin position="1033"/>
        <end position="1096"/>
    </location>
</feature>
<feature type="compositionally biased region" description="Basic and acidic residues" evidence="11">
    <location>
        <begin position="835"/>
        <end position="845"/>
    </location>
</feature>
<evidence type="ECO:0000256" key="8">
    <source>
        <dbReference type="ARBA" id="ARBA00023242"/>
    </source>
</evidence>
<dbReference type="GO" id="GO:0031106">
    <property type="term" value="P:septin ring organization"/>
    <property type="evidence" value="ECO:0007669"/>
    <property type="project" value="TreeGrafter"/>
</dbReference>
<keyword evidence="14" id="KW-1185">Reference proteome</keyword>
<dbReference type="InterPro" id="IPR029063">
    <property type="entry name" value="SAM-dependent_MTases_sf"/>
</dbReference>
<name>A0AAE1EM42_PETCI</name>
<keyword evidence="5" id="KW-0949">S-adenosyl-L-methionine</keyword>
<dbReference type="FunFam" id="3.10.330.20:FF:000002">
    <property type="entry name" value="tRNA (adenine(58)-N(1))-methyltransferase catalytic subunit TRMT61A"/>
    <property type="match status" value="1"/>
</dbReference>
<dbReference type="EMBL" id="JAWQEG010006644">
    <property type="protein sequence ID" value="KAK3854261.1"/>
    <property type="molecule type" value="Genomic_DNA"/>
</dbReference>
<dbReference type="CDD" id="cd01263">
    <property type="entry name" value="PH_anillin"/>
    <property type="match status" value="1"/>
</dbReference>
<dbReference type="Pfam" id="PF08174">
    <property type="entry name" value="Anillin"/>
    <property type="match status" value="1"/>
</dbReference>
<dbReference type="GO" id="GO:0005634">
    <property type="term" value="C:nucleus"/>
    <property type="evidence" value="ECO:0007669"/>
    <property type="project" value="UniProtKB-SubCell"/>
</dbReference>
<feature type="compositionally biased region" description="Basic and acidic residues" evidence="11">
    <location>
        <begin position="447"/>
        <end position="484"/>
    </location>
</feature>
<feature type="region of interest" description="Disordered" evidence="11">
    <location>
        <begin position="732"/>
        <end position="845"/>
    </location>
</feature>
<evidence type="ECO:0000313" key="13">
    <source>
        <dbReference type="EMBL" id="KAK3854261.1"/>
    </source>
</evidence>
<feature type="compositionally biased region" description="Polar residues" evidence="11">
    <location>
        <begin position="214"/>
        <end position="231"/>
    </location>
</feature>
<feature type="region of interest" description="Disordered" evidence="11">
    <location>
        <begin position="287"/>
        <end position="332"/>
    </location>
</feature>
<dbReference type="SUPFAM" id="SSF50729">
    <property type="entry name" value="PH domain-like"/>
    <property type="match status" value="1"/>
</dbReference>
<feature type="compositionally biased region" description="Basic and acidic residues" evidence="11">
    <location>
        <begin position="1760"/>
        <end position="1769"/>
    </location>
</feature>
<feature type="compositionally biased region" description="Low complexity" evidence="11">
    <location>
        <begin position="518"/>
        <end position="527"/>
    </location>
</feature>
<dbReference type="PROSITE" id="PS51620">
    <property type="entry name" value="SAM_TRM61"/>
    <property type="match status" value="1"/>
</dbReference>
<dbReference type="InterPro" id="IPR037840">
    <property type="entry name" value="PH_Anillin"/>
</dbReference>
<dbReference type="Gene3D" id="2.30.29.30">
    <property type="entry name" value="Pleckstrin-homology domain (PH domain)/Phosphotyrosine-binding domain (PTB)"/>
    <property type="match status" value="1"/>
</dbReference>
<feature type="region of interest" description="Disordered" evidence="11">
    <location>
        <begin position="857"/>
        <end position="876"/>
    </location>
</feature>
<feature type="compositionally biased region" description="Polar residues" evidence="11">
    <location>
        <begin position="183"/>
        <end position="197"/>
    </location>
</feature>
<protein>
    <recommendedName>
        <fullName evidence="2">tRNA (adenine(58)-N(1))-methyltransferase</fullName>
        <ecNumber evidence="2">2.1.1.220</ecNumber>
    </recommendedName>
</protein>